<dbReference type="EMBL" id="BK015863">
    <property type="protein sequence ID" value="DAD70320.1"/>
    <property type="molecule type" value="Genomic_DNA"/>
</dbReference>
<accession>A0A8S5LKF0</accession>
<dbReference type="Pfam" id="PF25209">
    <property type="entry name" value="Phage_capsid_4"/>
    <property type="match status" value="1"/>
</dbReference>
<reference evidence="1" key="1">
    <citation type="journal article" date="2021" name="Proc. Natl. Acad. Sci. U.S.A.">
        <title>A Catalog of Tens of Thousands of Viruses from Human Metagenomes Reveals Hidden Associations with Chronic Diseases.</title>
        <authorList>
            <person name="Tisza M.J."/>
            <person name="Buck C.B."/>
        </authorList>
    </citation>
    <scope>NUCLEOTIDE SEQUENCE</scope>
    <source>
        <strain evidence="1">CtVsq1</strain>
    </source>
</reference>
<dbReference type="SUPFAM" id="SSF56563">
    <property type="entry name" value="Major capsid protein gp5"/>
    <property type="match status" value="1"/>
</dbReference>
<sequence length="294" mass="32135">MAENKLTTMNDLGDIKSIDFVNKFSKNINDLLRLLGVTRRQELTNDLKIQTYKWTADVDATAVAEGETIPLSKMTRAKDQEYTVTWFKKRRSVSAEAIARHGASRAISEADTRLMREIQNGIKDGFLAFLQKTKTKVKGKGLQQALANSWGKLSTFNEFEGSPLVSFVNPLDVADYLGTTPVASDATNVFGFTLLKNFLGMQNVIVMPSCPQGKIYTTAVENLVFAYLNVATGDLGGLFADFTDETGIIAVGRDRVLNNLTFESVFFGAHVLFAEIPDGVVEATIEPATSAVAA</sequence>
<organism evidence="1">
    <name type="scientific">Siphoviridae sp. ctVsq1</name>
    <dbReference type="NCBI Taxonomy" id="2827577"/>
    <lineage>
        <taxon>Viruses</taxon>
        <taxon>Duplodnaviria</taxon>
        <taxon>Heunggongvirae</taxon>
        <taxon>Uroviricota</taxon>
        <taxon>Caudoviricetes</taxon>
    </lineage>
</organism>
<name>A0A8S5LKF0_9CAUD</name>
<evidence type="ECO:0000313" key="1">
    <source>
        <dbReference type="EMBL" id="DAD70320.1"/>
    </source>
</evidence>
<proteinExistence type="predicted"/>
<protein>
    <submittedName>
        <fullName evidence="1">Major head protein</fullName>
    </submittedName>
</protein>